<dbReference type="InterPro" id="IPR041651">
    <property type="entry name" value="DUF5610"/>
</dbReference>
<gene>
    <name evidence="3" type="ORF">D1345_15385</name>
</gene>
<feature type="domain" description="DUF5610" evidence="2">
    <location>
        <begin position="113"/>
        <end position="177"/>
    </location>
</feature>
<dbReference type="Gene3D" id="1.10.132.90">
    <property type="match status" value="1"/>
</dbReference>
<reference evidence="3 4" key="1">
    <citation type="submission" date="2018-08" db="EMBL/GenBank/DDBJ databases">
        <title>Complete genome sequence of JP2-74.</title>
        <authorList>
            <person name="Wu L."/>
        </authorList>
    </citation>
    <scope>NUCLEOTIDE SEQUENCE [LARGE SCALE GENOMIC DNA]</scope>
    <source>
        <strain evidence="3 4">JP2-74</strain>
    </source>
</reference>
<feature type="region of interest" description="Disordered" evidence="1">
    <location>
        <begin position="1"/>
        <end position="73"/>
    </location>
</feature>
<name>A0AAD0W8L8_9NEIS</name>
<dbReference type="KEGG" id="crz:D1345_15385"/>
<organism evidence="3 4">
    <name type="scientific">Chromobacterium rhizoryzae</name>
    <dbReference type="NCBI Taxonomy" id="1778675"/>
    <lineage>
        <taxon>Bacteria</taxon>
        <taxon>Pseudomonadati</taxon>
        <taxon>Pseudomonadota</taxon>
        <taxon>Betaproteobacteria</taxon>
        <taxon>Neisseriales</taxon>
        <taxon>Chromobacteriaceae</taxon>
        <taxon>Chromobacterium</taxon>
    </lineage>
</organism>
<dbReference type="EMBL" id="CP031968">
    <property type="protein sequence ID" value="AXT47485.1"/>
    <property type="molecule type" value="Genomic_DNA"/>
</dbReference>
<evidence type="ECO:0000256" key="1">
    <source>
        <dbReference type="SAM" id="MobiDB-lite"/>
    </source>
</evidence>
<evidence type="ECO:0000313" key="3">
    <source>
        <dbReference type="EMBL" id="AXT47485.1"/>
    </source>
</evidence>
<dbReference type="Proteomes" id="UP000259465">
    <property type="component" value="Chromosome"/>
</dbReference>
<evidence type="ECO:0000313" key="4">
    <source>
        <dbReference type="Proteomes" id="UP000259465"/>
    </source>
</evidence>
<feature type="compositionally biased region" description="Polar residues" evidence="1">
    <location>
        <begin position="1"/>
        <end position="10"/>
    </location>
</feature>
<evidence type="ECO:0000259" key="2">
    <source>
        <dbReference type="Pfam" id="PF18433"/>
    </source>
</evidence>
<dbReference type="AlphaFoldDB" id="A0AAD0W8L8"/>
<keyword evidence="4" id="KW-1185">Reference proteome</keyword>
<proteinExistence type="predicted"/>
<sequence length="206" mass="23030">MAGETNQIQTAFPAKRRQPARRHARKETVMPILPVTLTQAGRAAGHQLSQQEHGGKHGRQRDPAPASANPVADSRFSADKQFLDLFHHAVMDPLSCALDLPLMGKDLLTGLGLEHNPGYAAERIMRDFYQLFALYRQQHPKQSPMQQLFIFLAVARQSLECGFNETHQVLESMNMLHVAYHDLVSAKEQVTVALINFGQTPVQEVT</sequence>
<dbReference type="Pfam" id="PF18433">
    <property type="entry name" value="DUF5610"/>
    <property type="match status" value="1"/>
</dbReference>
<protein>
    <recommendedName>
        <fullName evidence="2">DUF5610 domain-containing protein</fullName>
    </recommendedName>
</protein>
<accession>A0AAD0W8L8</accession>
<feature type="compositionally biased region" description="Basic residues" evidence="1">
    <location>
        <begin position="14"/>
        <end position="25"/>
    </location>
</feature>